<dbReference type="InterPro" id="IPR014756">
    <property type="entry name" value="Ig_E-set"/>
</dbReference>
<dbReference type="Gene3D" id="2.60.40.1180">
    <property type="entry name" value="Golgi alpha-mannosidase II"/>
    <property type="match status" value="1"/>
</dbReference>
<organism evidence="6">
    <name type="scientific">Deinococcus sonorensis KR-87</name>
    <dbReference type="NCBI Taxonomy" id="694439"/>
    <lineage>
        <taxon>Bacteria</taxon>
        <taxon>Thermotogati</taxon>
        <taxon>Deinococcota</taxon>
        <taxon>Deinococci</taxon>
        <taxon>Deinococcales</taxon>
        <taxon>Deinococcaceae</taxon>
        <taxon>Deinococcus</taxon>
    </lineage>
</organism>
<dbReference type="PANTHER" id="PTHR43002">
    <property type="entry name" value="GLYCOGEN DEBRANCHING ENZYME"/>
    <property type="match status" value="1"/>
</dbReference>
<feature type="domain" description="Glycosyl hydrolase family 13 catalytic" evidence="5">
    <location>
        <begin position="198"/>
        <end position="591"/>
    </location>
</feature>
<feature type="region of interest" description="Disordered" evidence="4">
    <location>
        <begin position="491"/>
        <end position="521"/>
    </location>
</feature>
<dbReference type="KEGG" id="dsc:ABOD76_16260"/>
<reference evidence="6" key="1">
    <citation type="submission" date="2024-06" db="EMBL/GenBank/DDBJ databases">
        <title>Draft Genome Sequence of Deinococcus sonorensis Type Strain KR-87, a Biofilm Producing Representative of the Genus Deinococcus.</title>
        <authorList>
            <person name="Boren L.S."/>
            <person name="Grosso R.A."/>
            <person name="Hugenberg-Cox A.N."/>
            <person name="Hill J.T.E."/>
            <person name="Albert C.M."/>
            <person name="Tuohy J.M."/>
        </authorList>
    </citation>
    <scope>NUCLEOTIDE SEQUENCE</scope>
    <source>
        <strain evidence="6">KR-87</strain>
    </source>
</reference>
<dbReference type="SUPFAM" id="SSF51011">
    <property type="entry name" value="Glycosyl hydrolase domain"/>
    <property type="match status" value="1"/>
</dbReference>
<dbReference type="CDD" id="cd11326">
    <property type="entry name" value="AmyAc_Glg_debranch"/>
    <property type="match status" value="1"/>
</dbReference>
<dbReference type="Gene3D" id="3.20.20.80">
    <property type="entry name" value="Glycosidases"/>
    <property type="match status" value="1"/>
</dbReference>
<dbReference type="GO" id="GO:0004135">
    <property type="term" value="F:amylo-alpha-1,6-glucosidase activity"/>
    <property type="evidence" value="ECO:0007669"/>
    <property type="project" value="InterPro"/>
</dbReference>
<dbReference type="InterPro" id="IPR011837">
    <property type="entry name" value="Glycogen_debranch_GlgX"/>
</dbReference>
<dbReference type="Pfam" id="PF02922">
    <property type="entry name" value="CBM_48"/>
    <property type="match status" value="1"/>
</dbReference>
<dbReference type="EC" id="3.2.1.196" evidence="6"/>
<protein>
    <submittedName>
        <fullName evidence="6">Glycogen debranching protein GlgX</fullName>
        <ecNumber evidence="6">3.2.1.196</ecNumber>
    </submittedName>
</protein>
<dbReference type="InterPro" id="IPR017853">
    <property type="entry name" value="GH"/>
</dbReference>
<evidence type="ECO:0000256" key="4">
    <source>
        <dbReference type="SAM" id="MobiDB-lite"/>
    </source>
</evidence>
<dbReference type="NCBIfam" id="TIGR02100">
    <property type="entry name" value="glgX_debranch"/>
    <property type="match status" value="1"/>
</dbReference>
<dbReference type="InterPro" id="IPR013780">
    <property type="entry name" value="Glyco_hydro_b"/>
</dbReference>
<dbReference type="InterPro" id="IPR044505">
    <property type="entry name" value="GlgX_Isoamylase_N_E_set"/>
</dbReference>
<gene>
    <name evidence="6" type="primary">glgX</name>
    <name evidence="6" type="ORF">ABOD76_16260</name>
</gene>
<keyword evidence="3 6" id="KW-0326">Glycosidase</keyword>
<dbReference type="SUPFAM" id="SSF51445">
    <property type="entry name" value="(Trans)glycosidases"/>
    <property type="match status" value="1"/>
</dbReference>
<dbReference type="InterPro" id="IPR004193">
    <property type="entry name" value="Glyco_hydro_13_N"/>
</dbReference>
<sequence length="724" mass="81785">MTKTDLSAPTPPATPAAVPYTGRQLPGRSYPLGSIWDGQGTNFALYSENARKVTLCLFDEQGRETQVQMPEQTAFIWHVYLPQIGPGQRYGYRVDGEYAPERGLRFNPQVVLSDPYARALAGTEQFDQGVFGYQMGGNEDFDPATEPQHGAPLAVVVDNAFDWQGDHRPNIPLHQSVIYEAHVKGLTMLHPDVPEELRGTYAGIATEPVLQYLKTLGITTIELMPVHQHVDDPFLLDKGLTNYWGYSSLAYFAPDVRYSAYARRGELGGEVREFKEMVRALHRAGIEVILDVVYNHTAEGNHLGPTFSFKGIDNPTYYRLVQDNPRFYFDYTGTGNSLNVRHPQTLQLIMDSLRYWISEMHVDGFRFDLASTLARGLHEVDQLSSFFTIIHQDPTIGQAKLIAEPWDVGEGGYQVGNFPVQWAEWNGIYRDDMRAFWKGEGGLASEIGYRLTGSSDLYQSDGRKPYASINFVTAHDGFTLRDTVMYNDKHNEANQEGNQDGHNDNRSWNCGVEGPTDDPDINALRARQQRNILATLMLSQGTPMLLGGDEFGRTQQGNNNAYCQDNEISWFDWENQDQGLLEFTRRLIRLRREHPGLHRRKFFSGRPIRGQVSDILWLRHDGEMMTDQDWSSAQTQSLAMFLDGNGLNDLDAEGQPLRDDHLLLMLSASHVDLDFTLPKITECDQWELLLDTTDDNAAGTRVQAGSAVNLTARSVQLYRCPRRN</sequence>
<feature type="compositionally biased region" description="Basic and acidic residues" evidence="4">
    <location>
        <begin position="491"/>
        <end position="505"/>
    </location>
</feature>
<dbReference type="GO" id="GO:0005980">
    <property type="term" value="P:glycogen catabolic process"/>
    <property type="evidence" value="ECO:0007669"/>
    <property type="project" value="InterPro"/>
</dbReference>
<accession>A0AAU7U8P7</accession>
<evidence type="ECO:0000313" key="6">
    <source>
        <dbReference type="EMBL" id="XBV84979.1"/>
    </source>
</evidence>
<proteinExistence type="inferred from homology"/>
<dbReference type="AlphaFoldDB" id="A0AAU7U8P7"/>
<feature type="region of interest" description="Disordered" evidence="4">
    <location>
        <begin position="1"/>
        <end position="23"/>
    </location>
</feature>
<dbReference type="CDD" id="cd02856">
    <property type="entry name" value="E_set_GDE_Isoamylase_N"/>
    <property type="match status" value="1"/>
</dbReference>
<evidence type="ECO:0000256" key="1">
    <source>
        <dbReference type="ARBA" id="ARBA00008061"/>
    </source>
</evidence>
<dbReference type="EMBL" id="CP158299">
    <property type="protein sequence ID" value="XBV84979.1"/>
    <property type="molecule type" value="Genomic_DNA"/>
</dbReference>
<evidence type="ECO:0000256" key="3">
    <source>
        <dbReference type="ARBA" id="ARBA00023295"/>
    </source>
</evidence>
<dbReference type="RefSeq" id="WP_350243016.1">
    <property type="nucleotide sequence ID" value="NZ_CP158299.1"/>
</dbReference>
<comment type="similarity">
    <text evidence="1">Belongs to the glycosyl hydrolase 13 family.</text>
</comment>
<dbReference type="SUPFAM" id="SSF81296">
    <property type="entry name" value="E set domains"/>
    <property type="match status" value="1"/>
</dbReference>
<evidence type="ECO:0000256" key="2">
    <source>
        <dbReference type="ARBA" id="ARBA00022801"/>
    </source>
</evidence>
<dbReference type="Gene3D" id="2.60.40.10">
    <property type="entry name" value="Immunoglobulins"/>
    <property type="match status" value="1"/>
</dbReference>
<dbReference type="InterPro" id="IPR013783">
    <property type="entry name" value="Ig-like_fold"/>
</dbReference>
<dbReference type="GO" id="GO:0120549">
    <property type="term" value="F:limit dextrin alpha-1,6-maltotetraose-hydrolase activity"/>
    <property type="evidence" value="ECO:0007669"/>
    <property type="project" value="UniProtKB-EC"/>
</dbReference>
<dbReference type="InterPro" id="IPR006047">
    <property type="entry name" value="GH13_cat_dom"/>
</dbReference>
<keyword evidence="2 6" id="KW-0378">Hydrolase</keyword>
<dbReference type="SMART" id="SM00642">
    <property type="entry name" value="Aamy"/>
    <property type="match status" value="1"/>
</dbReference>
<dbReference type="Pfam" id="PF00128">
    <property type="entry name" value="Alpha-amylase"/>
    <property type="match status" value="1"/>
</dbReference>
<name>A0AAU7U8P7_9DEIO</name>
<evidence type="ECO:0000259" key="5">
    <source>
        <dbReference type="SMART" id="SM00642"/>
    </source>
</evidence>